<dbReference type="AlphaFoldDB" id="A0A1H7JQ86"/>
<evidence type="ECO:0000256" key="1">
    <source>
        <dbReference type="SAM" id="SignalP"/>
    </source>
</evidence>
<dbReference type="STRING" id="1429083.GCA_001885685_01411"/>
<name>A0A1H7JQ86_9GAMM</name>
<feature type="chain" id="PRO_5010340124" evidence="1">
    <location>
        <begin position="21"/>
        <end position="312"/>
    </location>
</feature>
<evidence type="ECO:0000313" key="2">
    <source>
        <dbReference type="EMBL" id="SEK76811.1"/>
    </source>
</evidence>
<dbReference type="InterPro" id="IPR010794">
    <property type="entry name" value="MalM"/>
</dbReference>
<dbReference type="OrthoDB" id="5944162at2"/>
<sequence length="312" mass="33723">MKQHFSRLPLLLAACTALLAGCASEPTNLRQVDAFNKAPAPLAVSAQSAQDALRAASVCCDSLQSLPFTQIAPDFSGNVIIDRSAPAFNFDSGKSFFRAFALPQNSRSFEIRLYSQAGDTVLAPNAMLLNGNLQITRLLGKDDFQFVPAQGLKGDSLDARLRVDRLYLDNAGNEAYLVLYTSDAQMAGKTIIEHPAKSYAKARGTEPPNIADLEAKHVPEGIIKMVVIEDKVAGQIANTYVPPRSIGQEMGNTVPSLPPPPVQPETKAFYRQAIDAALANRDLEKALRLADEAARVGDDSAKPYLLEKVQIK</sequence>
<keyword evidence="1" id="KW-0732">Signal</keyword>
<dbReference type="EMBL" id="FOAS01000005">
    <property type="protein sequence ID" value="SEK76811.1"/>
    <property type="molecule type" value="Genomic_DNA"/>
</dbReference>
<organism evidence="2 3">
    <name type="scientific">Atopomonas hussainii</name>
    <dbReference type="NCBI Taxonomy" id="1429083"/>
    <lineage>
        <taxon>Bacteria</taxon>
        <taxon>Pseudomonadati</taxon>
        <taxon>Pseudomonadota</taxon>
        <taxon>Gammaproteobacteria</taxon>
        <taxon>Pseudomonadales</taxon>
        <taxon>Pseudomonadaceae</taxon>
        <taxon>Atopomonas</taxon>
    </lineage>
</organism>
<dbReference type="Pfam" id="PF07148">
    <property type="entry name" value="MalM"/>
    <property type="match status" value="1"/>
</dbReference>
<keyword evidence="3" id="KW-1185">Reference proteome</keyword>
<protein>
    <submittedName>
        <fullName evidence="2">Maltose operon protein</fullName>
    </submittedName>
</protein>
<accession>A0A1H7JQ86</accession>
<feature type="signal peptide" evidence="1">
    <location>
        <begin position="1"/>
        <end position="20"/>
    </location>
</feature>
<proteinExistence type="predicted"/>
<evidence type="ECO:0000313" key="3">
    <source>
        <dbReference type="Proteomes" id="UP000185766"/>
    </source>
</evidence>
<gene>
    <name evidence="2" type="ORF">SAMN05216214_10516</name>
</gene>
<reference evidence="2 3" key="1">
    <citation type="submission" date="2016-10" db="EMBL/GenBank/DDBJ databases">
        <authorList>
            <person name="de Groot N.N."/>
        </authorList>
    </citation>
    <scope>NUCLEOTIDE SEQUENCE [LARGE SCALE GENOMIC DNA]</scope>
    <source>
        <strain evidence="2 3">JCM 19513</strain>
    </source>
</reference>
<dbReference type="GO" id="GO:0008643">
    <property type="term" value="P:carbohydrate transport"/>
    <property type="evidence" value="ECO:0007669"/>
    <property type="project" value="InterPro"/>
</dbReference>
<dbReference type="Proteomes" id="UP000185766">
    <property type="component" value="Unassembled WGS sequence"/>
</dbReference>
<dbReference type="PROSITE" id="PS51257">
    <property type="entry name" value="PROKAR_LIPOPROTEIN"/>
    <property type="match status" value="1"/>
</dbReference>
<dbReference type="GO" id="GO:0042597">
    <property type="term" value="C:periplasmic space"/>
    <property type="evidence" value="ECO:0007669"/>
    <property type="project" value="InterPro"/>
</dbReference>
<dbReference type="RefSeq" id="WP_071870706.1">
    <property type="nucleotide sequence ID" value="NZ_FOAS01000005.1"/>
</dbReference>